<dbReference type="InParanoid" id="A0A0C3NX61"/>
<dbReference type="OrthoDB" id="2422840at2759"/>
<proteinExistence type="predicted"/>
<organism evidence="2 3">
    <name type="scientific">Pisolithus tinctorius Marx 270</name>
    <dbReference type="NCBI Taxonomy" id="870435"/>
    <lineage>
        <taxon>Eukaryota</taxon>
        <taxon>Fungi</taxon>
        <taxon>Dikarya</taxon>
        <taxon>Basidiomycota</taxon>
        <taxon>Agaricomycotina</taxon>
        <taxon>Agaricomycetes</taxon>
        <taxon>Agaricomycetidae</taxon>
        <taxon>Boletales</taxon>
        <taxon>Sclerodermatineae</taxon>
        <taxon>Pisolithaceae</taxon>
        <taxon>Pisolithus</taxon>
    </lineage>
</organism>
<protein>
    <submittedName>
        <fullName evidence="2">Uncharacterized protein</fullName>
    </submittedName>
</protein>
<dbReference type="AlphaFoldDB" id="A0A0C3NX61"/>
<feature type="compositionally biased region" description="Polar residues" evidence="1">
    <location>
        <begin position="771"/>
        <end position="786"/>
    </location>
</feature>
<dbReference type="EMBL" id="KN832000">
    <property type="protein sequence ID" value="KIN99915.1"/>
    <property type="molecule type" value="Genomic_DNA"/>
</dbReference>
<feature type="region of interest" description="Disordered" evidence="1">
    <location>
        <begin position="722"/>
        <end position="748"/>
    </location>
</feature>
<evidence type="ECO:0000313" key="2">
    <source>
        <dbReference type="EMBL" id="KIN99915.1"/>
    </source>
</evidence>
<evidence type="ECO:0000313" key="3">
    <source>
        <dbReference type="Proteomes" id="UP000054217"/>
    </source>
</evidence>
<keyword evidence="3" id="KW-1185">Reference proteome</keyword>
<reference evidence="2 3" key="1">
    <citation type="submission" date="2014-04" db="EMBL/GenBank/DDBJ databases">
        <authorList>
            <consortium name="DOE Joint Genome Institute"/>
            <person name="Kuo A."/>
            <person name="Kohler A."/>
            <person name="Costa M.D."/>
            <person name="Nagy L.G."/>
            <person name="Floudas D."/>
            <person name="Copeland A."/>
            <person name="Barry K.W."/>
            <person name="Cichocki N."/>
            <person name="Veneault-Fourrey C."/>
            <person name="LaButti K."/>
            <person name="Lindquist E.A."/>
            <person name="Lipzen A."/>
            <person name="Lundell T."/>
            <person name="Morin E."/>
            <person name="Murat C."/>
            <person name="Sun H."/>
            <person name="Tunlid A."/>
            <person name="Henrissat B."/>
            <person name="Grigoriev I.V."/>
            <person name="Hibbett D.S."/>
            <person name="Martin F."/>
            <person name="Nordberg H.P."/>
            <person name="Cantor M.N."/>
            <person name="Hua S.X."/>
        </authorList>
    </citation>
    <scope>NUCLEOTIDE SEQUENCE [LARGE SCALE GENOMIC DNA]</scope>
    <source>
        <strain evidence="2 3">Marx 270</strain>
    </source>
</reference>
<dbReference type="STRING" id="870435.A0A0C3NX61"/>
<dbReference type="HOGENOM" id="CLU_272015_0_0_1"/>
<accession>A0A0C3NX61</accession>
<sequence length="1129" mass="124197">MGPYDDPHIRDILLPYARAHLTTNYVEYTEQGVEQILLETLASVPLADATSFLLATDPFEALAKYLDSLNLTPYQERWSAPQGAIDLIRDVFPPLTELRSEKCCFEPQSDPYDKLSELYRPMSPVLTQLARHKTPKLGCTGALASIPRTRSSLQDHLILKPVADEVITELPTPDISEVLDVRYKMDAATQANVRSLLQAISKPQENASDGLHVANFLRSESPTRHISPLDSPPLFPRDSGTDNQLVRKHENICERTPGLNCAADGAIVPTLEHAVEQVIEEEEGGLHGRHMEVVNGWCAYVVSSPLSYRSDSLSDNDVDELWDMSPPQSPPTSLAADKMEEIEIPRTRMFGRGSESHRNAIPDVVGKRAGSFITSVISPTPVPVTKTYRVPPLSPANSMLGQPPSTTAEHDQIVDVKIPPVIDAVVEVDSEADLDATITKICASPRDPVAYILEESLDEKDVLLMDVPTLQPPTKRPRTLFPQRMANLVASERGTKVVTGAMEEMTAGMSPFLEPVKGLKALSLTLSWVPFKFRRSIPTDEEVAGVDGTLDGIKAGTTGAVNALDVQEDRASAAKVLRGFEGLGASPTPVCRQSKDEEVEYVLARWERDKIAGGGPDKEVRNADRETDGTSAEKVEMNWYNEELDECQAVEDNDVNSCLDADQRSGSIECAAPRVITANAGGIGCIEEPFINDPSDDMGYGNHYWGKTDGADMEDISRFRDGTTHGTEFHPQFMSQSPASTPHPEGPMDSVGFVDHVAEDIIHSFVEDQQHLSGTNPENRSSNHSPEISREKINSTHATKRRKLDCLVPTSARDLFATFIGLRNKGIMPLPASSPDRPETPHMHAPLVLAESPPKTTADEVIDQNTVILPPHWIDATTAHRYMASLSMIQRRAIVQELQGDACRVILAERYSLGGCDIIVDPGRAIIFAPLFALPAQIEALAERISSESWRYDEILVVFEAYPSARSYRANDKSGDRDGLGLNAYTPPILKAIRRLRRIVSIAEGCGTKDNRCSVIWAFANAIEEAAKVVRCFGEEACARAEQGGAGMLWGDREWLEEEEMEGEADLAGVDGMNAFAAFIMLYGRTLEDVLDMSPESRVEEFAALVGQKRVERLNRMLEQRMLELGSEI</sequence>
<reference evidence="3" key="2">
    <citation type="submission" date="2015-01" db="EMBL/GenBank/DDBJ databases">
        <title>Evolutionary Origins and Diversification of the Mycorrhizal Mutualists.</title>
        <authorList>
            <consortium name="DOE Joint Genome Institute"/>
            <consortium name="Mycorrhizal Genomics Consortium"/>
            <person name="Kohler A."/>
            <person name="Kuo A."/>
            <person name="Nagy L.G."/>
            <person name="Floudas D."/>
            <person name="Copeland A."/>
            <person name="Barry K.W."/>
            <person name="Cichocki N."/>
            <person name="Veneault-Fourrey C."/>
            <person name="LaButti K."/>
            <person name="Lindquist E.A."/>
            <person name="Lipzen A."/>
            <person name="Lundell T."/>
            <person name="Morin E."/>
            <person name="Murat C."/>
            <person name="Riley R."/>
            <person name="Ohm R."/>
            <person name="Sun H."/>
            <person name="Tunlid A."/>
            <person name="Henrissat B."/>
            <person name="Grigoriev I.V."/>
            <person name="Hibbett D.S."/>
            <person name="Martin F."/>
        </authorList>
    </citation>
    <scope>NUCLEOTIDE SEQUENCE [LARGE SCALE GENOMIC DNA]</scope>
    <source>
        <strain evidence="3">Marx 270</strain>
    </source>
</reference>
<feature type="region of interest" description="Disordered" evidence="1">
    <location>
        <begin position="613"/>
        <end position="632"/>
    </location>
</feature>
<name>A0A0C3NX61_PISTI</name>
<feature type="region of interest" description="Disordered" evidence="1">
    <location>
        <begin position="769"/>
        <end position="801"/>
    </location>
</feature>
<evidence type="ECO:0000256" key="1">
    <source>
        <dbReference type="SAM" id="MobiDB-lite"/>
    </source>
</evidence>
<dbReference type="Proteomes" id="UP000054217">
    <property type="component" value="Unassembled WGS sequence"/>
</dbReference>
<gene>
    <name evidence="2" type="ORF">M404DRAFT_29968</name>
</gene>